<comment type="caution">
    <text evidence="1">The sequence shown here is derived from an EMBL/GenBank/DDBJ whole genome shotgun (WGS) entry which is preliminary data.</text>
</comment>
<sequence>MTTATDIILAAAASTPDQPGWMAAVQRKAELLAVLVNPASPFAKTVAAVATGDVKVFSGVVRSVDYNAKMRRHFIALETGTSKGGLKGINNRDLPLGQESVRTDFADSGGDDMAAIAREHMGRRVRVYVHMEPITEGAQKGQSVRIVKFIEPAAEPVAQPVQYAPQPQPVAPAPAPDSMSARVSHIARDASTSRAIVTLLDATGNPVIVVTPPTANNPAMTAAAHAIKAAVDAGASITFTYTGAEIAVEGVPVSVREIALVSA</sequence>
<dbReference type="EMBL" id="CAJC01000158">
    <property type="protein sequence ID" value="CCI53761.1"/>
    <property type="molecule type" value="Genomic_DNA"/>
</dbReference>
<dbReference type="AlphaFoldDB" id="A0A077M8T7"/>
<dbReference type="Proteomes" id="UP000035720">
    <property type="component" value="Unassembled WGS sequence"/>
</dbReference>
<dbReference type="STRING" id="1193518.BN13_470007"/>
<evidence type="ECO:0000313" key="1">
    <source>
        <dbReference type="EMBL" id="CCI53761.1"/>
    </source>
</evidence>
<protein>
    <submittedName>
        <fullName evidence="1">Uncharacterized protein</fullName>
    </submittedName>
</protein>
<accession>A0A077M8T7</accession>
<proteinExistence type="predicted"/>
<organism evidence="1 2">
    <name type="scientific">Nostocoides jenkinsii Ben 74</name>
    <dbReference type="NCBI Taxonomy" id="1193518"/>
    <lineage>
        <taxon>Bacteria</taxon>
        <taxon>Bacillati</taxon>
        <taxon>Actinomycetota</taxon>
        <taxon>Actinomycetes</taxon>
        <taxon>Micrococcales</taxon>
        <taxon>Intrasporangiaceae</taxon>
        <taxon>Nostocoides</taxon>
    </lineage>
</organism>
<keyword evidence="2" id="KW-1185">Reference proteome</keyword>
<evidence type="ECO:0000313" key="2">
    <source>
        <dbReference type="Proteomes" id="UP000035720"/>
    </source>
</evidence>
<gene>
    <name evidence="1" type="ORF">BN13_470007</name>
</gene>
<dbReference type="RefSeq" id="WP_048546131.1">
    <property type="nucleotide sequence ID" value="NZ_HF571038.1"/>
</dbReference>
<reference evidence="1 2" key="1">
    <citation type="journal article" date="2013" name="ISME J.">
        <title>A metabolic model for members of the genus Tetrasphaera involved in enhanced biological phosphorus removal.</title>
        <authorList>
            <person name="Kristiansen R."/>
            <person name="Nguyen H.T.T."/>
            <person name="Saunders A.M."/>
            <person name="Nielsen J.L."/>
            <person name="Wimmer R."/>
            <person name="Le V.Q."/>
            <person name="McIlroy S.J."/>
            <person name="Petrovski S."/>
            <person name="Seviour R.J."/>
            <person name="Calteau A."/>
            <person name="Nielsen K.L."/>
            <person name="Nielsen P.H."/>
        </authorList>
    </citation>
    <scope>NUCLEOTIDE SEQUENCE [LARGE SCALE GENOMIC DNA]</scope>
    <source>
        <strain evidence="1 2">Ben 74</strain>
    </source>
</reference>
<name>A0A077M8T7_9MICO</name>